<keyword evidence="1" id="KW-0812">Transmembrane</keyword>
<proteinExistence type="predicted"/>
<feature type="transmembrane region" description="Helical" evidence="1">
    <location>
        <begin position="5"/>
        <end position="23"/>
    </location>
</feature>
<accession>A0AA37KK14</accession>
<comment type="caution">
    <text evidence="2">The sequence shown here is derived from an EMBL/GenBank/DDBJ whole genome shotgun (WGS) entry which is preliminary data.</text>
</comment>
<sequence length="370" mass="43118">MKDRIIAIVGIIISVIISLWMGYANRSIISCDVDIHQIKVPYNFPMSDVETKLDSLKIPRNILQLRVKNSGDVIENQVRVIVTSPKIVLLDSVQKITPYFQYRPILSKIDSVKIYIDSLFADRTVNINFVPDVNWKIEVLPYHSKPLVLSNDKLSTSIDFRYWGIYVIIGLFLGLILFYLFKIIKWFICRYNKNHNKQQRVYVVSYGKPRTDGYEPQSIVFGDNRIVITYAAKRDVIFSTWSAYDILVNFKIKTSSQDIFLERMYLCNDKGLSGNYQMTKELKVIDVIPDLDINILQKTPDEVHALYQQVKHLQIKNYKISKKSQIDLSILDRIEAPRYPDGYEDVPIRGWSLKIIYNIDQELIVPFSIF</sequence>
<keyword evidence="1" id="KW-1133">Transmembrane helix</keyword>
<evidence type="ECO:0000313" key="2">
    <source>
        <dbReference type="EMBL" id="GKI17342.1"/>
    </source>
</evidence>
<reference evidence="2" key="1">
    <citation type="submission" date="2022-01" db="EMBL/GenBank/DDBJ databases">
        <title>Novel bile acid biosynthetic pathways are enriched in the microbiome of centenarians.</title>
        <authorList>
            <person name="Sato Y."/>
            <person name="Atarashi K."/>
            <person name="Plichta R.D."/>
            <person name="Arai Y."/>
            <person name="Sasajima S."/>
            <person name="Kearney M.S."/>
            <person name="Suda W."/>
            <person name="Takeshita K."/>
            <person name="Sasaki T."/>
            <person name="Okamoto S."/>
            <person name="Skelly N.A."/>
            <person name="Okamura Y."/>
            <person name="Vlamakis H."/>
            <person name="Li Y."/>
            <person name="Tanoue T."/>
            <person name="Takei H."/>
            <person name="Nittono H."/>
            <person name="Narushima S."/>
            <person name="Irie J."/>
            <person name="Itoh H."/>
            <person name="Moriya K."/>
            <person name="Sugiura Y."/>
            <person name="Suematsu M."/>
            <person name="Moritoki N."/>
            <person name="Shibata S."/>
            <person name="Littman R.D."/>
            <person name="Fischbach A.M."/>
            <person name="Uwamino Y."/>
            <person name="Inoue T."/>
            <person name="Honda A."/>
            <person name="Hattori M."/>
            <person name="Murai T."/>
            <person name="Xavier J.R."/>
            <person name="Hirose N."/>
            <person name="Honda K."/>
        </authorList>
    </citation>
    <scope>NUCLEOTIDE SEQUENCE</scope>
    <source>
        <strain evidence="2">CE91-St16</strain>
    </source>
</reference>
<evidence type="ECO:0000313" key="3">
    <source>
        <dbReference type="Proteomes" id="UP001055105"/>
    </source>
</evidence>
<evidence type="ECO:0008006" key="4">
    <source>
        <dbReference type="Google" id="ProtNLM"/>
    </source>
</evidence>
<dbReference type="RefSeq" id="WP_244075919.1">
    <property type="nucleotide sequence ID" value="NZ_AP025581.1"/>
</dbReference>
<dbReference type="EMBL" id="BQOL01000001">
    <property type="protein sequence ID" value="GKI17342.1"/>
    <property type="molecule type" value="Genomic_DNA"/>
</dbReference>
<gene>
    <name evidence="2" type="ORF">CE91St16_02500</name>
</gene>
<feature type="transmembrane region" description="Helical" evidence="1">
    <location>
        <begin position="160"/>
        <end position="181"/>
    </location>
</feature>
<organism evidence="2 3">
    <name type="scientific">Alistipes finegoldii</name>
    <dbReference type="NCBI Taxonomy" id="214856"/>
    <lineage>
        <taxon>Bacteria</taxon>
        <taxon>Pseudomonadati</taxon>
        <taxon>Bacteroidota</taxon>
        <taxon>Bacteroidia</taxon>
        <taxon>Bacteroidales</taxon>
        <taxon>Rikenellaceae</taxon>
        <taxon>Alistipes</taxon>
    </lineage>
</organism>
<name>A0AA37KK14_9BACT</name>
<dbReference type="AlphaFoldDB" id="A0AA37KK14"/>
<evidence type="ECO:0000256" key="1">
    <source>
        <dbReference type="SAM" id="Phobius"/>
    </source>
</evidence>
<dbReference type="Proteomes" id="UP001055105">
    <property type="component" value="Unassembled WGS sequence"/>
</dbReference>
<protein>
    <recommendedName>
        <fullName evidence="4">Transmembrane protein</fullName>
    </recommendedName>
</protein>
<keyword evidence="1" id="KW-0472">Membrane</keyword>